<feature type="domain" description="FIMAH" evidence="1">
    <location>
        <begin position="29"/>
        <end position="105"/>
    </location>
</feature>
<organism evidence="2 3">
    <name type="scientific">Phytohabitans suffuscus</name>
    <dbReference type="NCBI Taxonomy" id="624315"/>
    <lineage>
        <taxon>Bacteria</taxon>
        <taxon>Bacillati</taxon>
        <taxon>Actinomycetota</taxon>
        <taxon>Actinomycetes</taxon>
        <taxon>Micromonosporales</taxon>
        <taxon>Micromonosporaceae</taxon>
    </lineage>
</organism>
<protein>
    <recommendedName>
        <fullName evidence="1">FIMAH domain-containing protein</fullName>
    </recommendedName>
</protein>
<dbReference type="RefSeq" id="WP_173163363.1">
    <property type="nucleotide sequence ID" value="NZ_AP022871.1"/>
</dbReference>
<dbReference type="KEGG" id="psuu:Psuf_081900"/>
<evidence type="ECO:0000259" key="1">
    <source>
        <dbReference type="Pfam" id="PF22888"/>
    </source>
</evidence>
<evidence type="ECO:0000313" key="2">
    <source>
        <dbReference type="EMBL" id="BCB90877.1"/>
    </source>
</evidence>
<gene>
    <name evidence="2" type="ORF">Psuf_081900</name>
</gene>
<keyword evidence="3" id="KW-1185">Reference proteome</keyword>
<accession>A0A6F8YXL1</accession>
<dbReference type="Proteomes" id="UP000503011">
    <property type="component" value="Chromosome"/>
</dbReference>
<proteinExistence type="predicted"/>
<reference evidence="2 3" key="2">
    <citation type="submission" date="2020-03" db="EMBL/GenBank/DDBJ databases">
        <authorList>
            <person name="Ichikawa N."/>
            <person name="Kimura A."/>
            <person name="Kitahashi Y."/>
            <person name="Uohara A."/>
        </authorList>
    </citation>
    <scope>NUCLEOTIDE SEQUENCE [LARGE SCALE GENOMIC DNA]</scope>
    <source>
        <strain evidence="2 3">NBRC 105367</strain>
    </source>
</reference>
<name>A0A6F8YXL1_9ACTN</name>
<dbReference type="InterPro" id="IPR054470">
    <property type="entry name" value="FIMAH_dom"/>
</dbReference>
<dbReference type="AlphaFoldDB" id="A0A6F8YXL1"/>
<dbReference type="EMBL" id="AP022871">
    <property type="protein sequence ID" value="BCB90877.1"/>
    <property type="molecule type" value="Genomic_DNA"/>
</dbReference>
<dbReference type="Pfam" id="PF22888">
    <property type="entry name" value="FIMAH"/>
    <property type="match status" value="1"/>
</dbReference>
<evidence type="ECO:0000313" key="3">
    <source>
        <dbReference type="Proteomes" id="UP000503011"/>
    </source>
</evidence>
<sequence>MHELTVTATDNAGNRTTTTVLFYVTTSFRDLGNLVDRFRATGQLSRQAHQKLSNKLDAASASEAAGNDRRALQQLAALRALAADTALVPDADVRAVLVRDIDALTAMLDPR</sequence>
<reference evidence="2 3" key="1">
    <citation type="submission" date="2020-03" db="EMBL/GenBank/DDBJ databases">
        <title>Whole genome shotgun sequence of Phytohabitans suffuscus NBRC 105367.</title>
        <authorList>
            <person name="Komaki H."/>
            <person name="Tamura T."/>
        </authorList>
    </citation>
    <scope>NUCLEOTIDE SEQUENCE [LARGE SCALE GENOMIC DNA]</scope>
    <source>
        <strain evidence="2 3">NBRC 105367</strain>
    </source>
</reference>